<dbReference type="PANTHER" id="PTHR43775:SF51">
    <property type="entry name" value="INACTIVE PHENOLPHTHIOCEROL SYNTHESIS POLYKETIDE SYNTHASE TYPE I PKS1-RELATED"/>
    <property type="match status" value="1"/>
</dbReference>
<dbReference type="SMART" id="SM00826">
    <property type="entry name" value="PKS_DH"/>
    <property type="match status" value="2"/>
</dbReference>
<dbReference type="Gene3D" id="3.10.129.110">
    <property type="entry name" value="Polyketide synthase dehydratase"/>
    <property type="match status" value="2"/>
</dbReference>
<keyword evidence="7" id="KW-0511">Multifunctional enzyme</keyword>
<feature type="active site" description="Proton acceptor; for dehydratase activity" evidence="9">
    <location>
        <position position="2719"/>
    </location>
</feature>
<evidence type="ECO:0008006" key="16">
    <source>
        <dbReference type="Google" id="ProtNLM"/>
    </source>
</evidence>
<dbReference type="Pfam" id="PF21089">
    <property type="entry name" value="PKS_DH_N"/>
    <property type="match status" value="2"/>
</dbReference>
<feature type="active site" description="Proton acceptor; for dehydratase activity" evidence="9">
    <location>
        <position position="976"/>
    </location>
</feature>
<dbReference type="InterPro" id="IPR015083">
    <property type="entry name" value="NorB/c/GfsB-D-like_docking"/>
</dbReference>
<comment type="pathway">
    <text evidence="2">Antibiotic biosynthesis.</text>
</comment>
<evidence type="ECO:0000259" key="11">
    <source>
        <dbReference type="PROSITE" id="PS50075"/>
    </source>
</evidence>
<dbReference type="SMART" id="SM01294">
    <property type="entry name" value="PKS_PP_betabranch"/>
    <property type="match status" value="1"/>
</dbReference>
<dbReference type="CDD" id="cd08956">
    <property type="entry name" value="KR_3_FAS_SDR_x"/>
    <property type="match status" value="2"/>
</dbReference>
<dbReference type="InterPro" id="IPR001227">
    <property type="entry name" value="Ac_transferase_dom_sf"/>
</dbReference>
<dbReference type="SUPFAM" id="SSF51735">
    <property type="entry name" value="NAD(P)-binding Rossmann-fold domains"/>
    <property type="match status" value="4"/>
</dbReference>
<evidence type="ECO:0000313" key="15">
    <source>
        <dbReference type="Proteomes" id="UP000659767"/>
    </source>
</evidence>
<feature type="compositionally biased region" description="Basic and acidic residues" evidence="10">
    <location>
        <begin position="1349"/>
        <end position="1374"/>
    </location>
</feature>
<feature type="domain" description="PKS/mFAS DH" evidence="13">
    <location>
        <begin position="2687"/>
        <end position="2961"/>
    </location>
</feature>
<dbReference type="InterPro" id="IPR014030">
    <property type="entry name" value="Ketoacyl_synth_N"/>
</dbReference>
<reference evidence="15" key="1">
    <citation type="journal article" date="2019" name="Int. J. Syst. Evol. Microbiol.">
        <title>The Global Catalogue of Microorganisms (GCM) 10K type strain sequencing project: providing services to taxonomists for standard genome sequencing and annotation.</title>
        <authorList>
            <consortium name="The Broad Institute Genomics Platform"/>
            <consortium name="The Broad Institute Genome Sequencing Center for Infectious Disease"/>
            <person name="Wu L."/>
            <person name="Ma J."/>
        </authorList>
    </citation>
    <scope>NUCLEOTIDE SEQUENCE [LARGE SCALE GENOMIC DNA]</scope>
    <source>
        <strain evidence="15">JCM 4350</strain>
    </source>
</reference>
<dbReference type="InterPro" id="IPR014031">
    <property type="entry name" value="Ketoacyl_synth_C"/>
</dbReference>
<dbReference type="PROSITE" id="PS52019">
    <property type="entry name" value="PKS_MFAS_DH"/>
    <property type="match status" value="2"/>
</dbReference>
<dbReference type="InterPro" id="IPR016035">
    <property type="entry name" value="Acyl_Trfase/lysoPLipase"/>
</dbReference>
<dbReference type="InterPro" id="IPR049552">
    <property type="entry name" value="PKS_DH_N"/>
</dbReference>
<protein>
    <recommendedName>
        <fullName evidence="16">Beta-ketoacyl synthase</fullName>
    </recommendedName>
</protein>
<dbReference type="PROSITE" id="PS52004">
    <property type="entry name" value="KS3_2"/>
    <property type="match status" value="2"/>
</dbReference>
<feature type="region of interest" description="N-terminal hotdog fold" evidence="9">
    <location>
        <begin position="944"/>
        <end position="1072"/>
    </location>
</feature>
<dbReference type="InterPro" id="IPR014043">
    <property type="entry name" value="Acyl_transferase_dom"/>
</dbReference>
<evidence type="ECO:0000256" key="1">
    <source>
        <dbReference type="ARBA" id="ARBA00001957"/>
    </source>
</evidence>
<dbReference type="Pfam" id="PF00698">
    <property type="entry name" value="Acyl_transf_1"/>
    <property type="match status" value="2"/>
</dbReference>
<feature type="region of interest" description="C-terminal hotdog fold" evidence="9">
    <location>
        <begin position="1086"/>
        <end position="1227"/>
    </location>
</feature>
<dbReference type="SMART" id="SM00822">
    <property type="entry name" value="PKS_KR"/>
    <property type="match status" value="2"/>
</dbReference>
<dbReference type="InterPro" id="IPR050091">
    <property type="entry name" value="PKS_NRPS_Biosynth_Enz"/>
</dbReference>
<keyword evidence="4" id="KW-0597">Phosphoprotein</keyword>
<dbReference type="InterPro" id="IPR055123">
    <property type="entry name" value="SpnB-like_Rossmann"/>
</dbReference>
<dbReference type="Proteomes" id="UP000659767">
    <property type="component" value="Unassembled WGS sequence"/>
</dbReference>
<dbReference type="CDD" id="cd00833">
    <property type="entry name" value="PKS"/>
    <property type="match status" value="2"/>
</dbReference>
<evidence type="ECO:0000256" key="4">
    <source>
        <dbReference type="ARBA" id="ARBA00022553"/>
    </source>
</evidence>
<dbReference type="InterPro" id="IPR032821">
    <property type="entry name" value="PKS_assoc"/>
</dbReference>
<keyword evidence="5" id="KW-0808">Transferase</keyword>
<dbReference type="Gene3D" id="3.40.50.720">
    <property type="entry name" value="NAD(P)-binding Rossmann-like Domain"/>
    <property type="match status" value="2"/>
</dbReference>
<dbReference type="Gene3D" id="1.10.1200.10">
    <property type="entry name" value="ACP-like"/>
    <property type="match status" value="2"/>
</dbReference>
<dbReference type="InterPro" id="IPR049900">
    <property type="entry name" value="PKS_mFAS_DH"/>
</dbReference>
<dbReference type="InterPro" id="IPR016039">
    <property type="entry name" value="Thiolase-like"/>
</dbReference>
<keyword evidence="8" id="KW-0012">Acyltransferase</keyword>
<dbReference type="SUPFAM" id="SSF53901">
    <property type="entry name" value="Thiolase-like"/>
    <property type="match status" value="2"/>
</dbReference>
<feature type="domain" description="Carrier" evidence="11">
    <location>
        <begin position="1719"/>
        <end position="1794"/>
    </location>
</feature>
<evidence type="ECO:0000256" key="10">
    <source>
        <dbReference type="SAM" id="MobiDB-lite"/>
    </source>
</evidence>
<feature type="compositionally biased region" description="Polar residues" evidence="10">
    <location>
        <begin position="1056"/>
        <end position="1067"/>
    </location>
</feature>
<keyword evidence="6" id="KW-0045">Antibiotic biosynthesis</keyword>
<dbReference type="Gene3D" id="3.40.366.10">
    <property type="entry name" value="Malonyl-Coenzyme A Acyl Carrier Protein, domain 2"/>
    <property type="match status" value="2"/>
</dbReference>
<feature type="compositionally biased region" description="Low complexity" evidence="10">
    <location>
        <begin position="1375"/>
        <end position="1388"/>
    </location>
</feature>
<dbReference type="InterPro" id="IPR006162">
    <property type="entry name" value="Ppantetheine_attach_site"/>
</dbReference>
<dbReference type="PROSITE" id="PS50075">
    <property type="entry name" value="CARRIER"/>
    <property type="match status" value="2"/>
</dbReference>
<dbReference type="Pfam" id="PF16197">
    <property type="entry name" value="KAsynt_C_assoc"/>
    <property type="match status" value="2"/>
</dbReference>
<dbReference type="SMART" id="SM00825">
    <property type="entry name" value="PKS_KS"/>
    <property type="match status" value="2"/>
</dbReference>
<dbReference type="PANTHER" id="PTHR43775">
    <property type="entry name" value="FATTY ACID SYNTHASE"/>
    <property type="match status" value="1"/>
</dbReference>
<dbReference type="PROSITE" id="PS00012">
    <property type="entry name" value="PHOSPHOPANTETHEINE"/>
    <property type="match status" value="1"/>
</dbReference>
<feature type="active site" description="Proton donor; for dehydratase activity" evidence="9">
    <location>
        <position position="2885"/>
    </location>
</feature>
<dbReference type="InterPro" id="IPR013968">
    <property type="entry name" value="PKS_KR"/>
</dbReference>
<evidence type="ECO:0000256" key="2">
    <source>
        <dbReference type="ARBA" id="ARBA00004792"/>
    </source>
</evidence>
<feature type="domain" description="Ketosynthase family 3 (KS3)" evidence="12">
    <location>
        <begin position="1813"/>
        <end position="2225"/>
    </location>
</feature>
<dbReference type="Pfam" id="PF00550">
    <property type="entry name" value="PP-binding"/>
    <property type="match status" value="2"/>
</dbReference>
<evidence type="ECO:0000256" key="5">
    <source>
        <dbReference type="ARBA" id="ARBA00022679"/>
    </source>
</evidence>
<sequence>MANEEKLVDYLKRVTATLQETRERLRERESADREPIAIVSMGCRYPGDVRTPEDLWQLVADGTDAIGPFPGDRDWDRVAFETDPDDPDAGTVTEGGFLAGAGDFDAAFFGISPREALALDPQQRIALELAWETVERAGIAPHSLQGTPVGVFLGSGSQDYYDGVAPARMAEVADDYLSTGTAGSVISGRIAYALGLEGPAVTVDTACSSSLVALHLAAQALRNLDCSLALAGGVMVMATPSPFQAFSKQRGLAPDGRCKAFSDDADGTGWSEGAGLLLLERLSDARRNGHPVLAVIRGSAINSDGASNGLTAPNGLSQQRVIRQALTNAGLSPADIDAVEGHGTGTTLGDPIEAQALLATYGANRSPERPLWLGSVKSNIGHAQAAAGVSGVIKMVHALRHGLLPKTLHVSKPTEEVDWAAGGVRLLREPQEWVRGDGPRRAGVSSFGVSGTNAHVILEEAEETPAPHTVRDAPDDAPAERGTTLPDAPSWPAGLPVPLPLSGLTPAALRAQAARLAPVADSGASALDLGFSLATTRSPLQQRAVVLAEDAETAARALGALADGDTPPGTHLGAVRHGQTAFLFSGQGSQRAGMGRELYGRFPVFARALDEVCAVFDSRGPGRALRDVIFDEPELLDRTGWAQPALFAVEVALFRLVGSWGVTPGLLFGHSIGELVAAHVAGVLSLQDACALVAARGRLMEALPEGGAMAAVDATEEEVRPLLNDRVDLAAVNGPSSVVVSGDAEAVLAVTAHFDAEGRRTKRLRVSHAFHSGHMDAMLEEFAEVARGLTYAPPAIPLVSDVTGQPATAEELCDPAYWVRHVRRTVRFHDGVRSLEAAGATRFVEIGPDGTLTATVRACLTTGGDTAVAVPLLRRDRPEPEALLHALARLHVSGVDPDWAAVFAGSGARRIPLPTYPFQHRRYWLDGRTPLDALGSAGLRAFGHPLLGAAVTVAGTDGAVLTGRLSAAQQPWLADHVVGGNVLLPGTAFVELAVQAGDQVGCGRIEELTLSGPLVLPPDGSVRVQVAVGEADGSGRRSFTVHAAPEQPGAEAGQEPWTQHASGTVTPASARADGPGGLEVWPPEGAREVALDGLYEDFAGTGLDYGPVFRSLHAAWRKGDDVYAEVRLPQDAAHGAERFGLHPAALDAATHALRAAGGDDPESGGAGLVPFSWSGVELHASGATVLRVRFTPTAPRTFHVTVADAAGGLVATVEANAFRPFDPSGTRSADARHPLYRLDWRPLPAAPDGERTVTTAEFEAVDLAGPDLPGLVVLRCEPADSTGADAVRDAAHRALEALQAWLAADSTAGSTLAVVTRGAVAVGDEPVADPAGAAVWGLVRSAQAEHPGRFVLLDEEKDEGRGGEKDGETGREADGAAGDGANARRGPAPLSPAALAALSHAEPQIVLRDGVPHAGRLVRTAPVPDAVDRPLGGADGRGTVLITGASGALGGVLARHLVTAHGVRHLLLLSRGGAEPLAELTAELTALGAHVLAPACDVADRAALAAALAQVPGQHPLTAVVHAAGVLDDGLVTSLTPDRVDAVLRPKAEGALHLHELTEGMDLAAFVLFSSVSGVLGAPGQANYAAANAFLDALAAHRAALGLPAKSLAWGLWGQVAGMGGRLEGADMSRHARGGLLPLTTEQGLALFDASLGTPGAADVAVRLDLGALRTAPAETHPALRGLVGGGARRSAAGATGQDKTATTFAERLAGLPDGERHTAVAALVRAHTAAVLDYASAEEIDADLEFHRLGFDSLTAIELRNALDSATGLRLPATLIFDHPTPTALAAHLLDALTGTGTGATAAPTAARAADDDPIALVGLACRLPGGVTSPEDLWRLLTEEGSGIGDFPADRGWDIDGLYDPRGGRPGSSYVREGGFLYDAGDFDPGFFGIAPKEAPMIDPQQRLLLEASWEALERSGIDPRSLKGSRTGVYVGVQYHDYAGAASSGSMVTGRVAYTLGLAGPAVSVDTACSSSLVALHLAARALRAGECSLALAGGAAVMATPDSFVEFSRQQGLASDGRCKAFSADADGTAWSEGVGLIVLERLSDARAAGHPVLAVLRGSAVNQDGASNGLTAPNGPAQQRVIREALADAGLTPADVDAVEAHGTGTRLGDPIEAQALMATYGQDLPEDRPLLIGSVKSNIGHTQAAAGAAGIIKMVMALRHGELPKTLHVSEPSTEVDWSAGNVRLLTESRPWEPAGRPRRAGISSFGVSGTNAHLIIEEPPREERVPAADGPEESDAGRPAVPWLLSGRNRAALAAQAEQLLSYLDEDPDRDLADIGYSLATSRAALECRAVVVGRRHPEFLRGLMALVDGEEAPGVAEGLARGRGRLGFLFSGQGSQWAGMGRELHRSYPAFAAALDDVCAALDARLDRPLRDVMWAEPGTPEAELLNGTGYTQPGLFAVGVALFRLLESWGVTPDVVAGHSIGELAAAHVAGVLSLDDACTLVAARGGLMQALPEGGAMVAVAASEERVRAALVDGVDIAAVNGPESVVISGDATAVAAVAERFDRTKRLRVSHAFHSALMEPMLQEFAAVAGELTYAEPRIPVVSTVTGERAGEELRTPDHWVRQVRSPVRFHDAVLAMESLGVTRFMELGPGGTLAALVRETLDDRVEDAVATPLLRKGQAEPTSVLTALGTLHNSGGSVDWRAVLGRRTLVELPTYPFQRQRYWVETAAGSGPEEHPLLGTATELADAEGLLLTGRVSLGTHPWLADHVVGGAALFPGTGFVEMAIQAGDRTGCPRLEELTIEAPLVVPRKAGVRVQLAVAAPDGTGIRRFTVHARPEDADGHAPWTRHASGALAPGTARAAFDLTAWPPARAEQVPLDGLYADLARQGMAYGPAFQGLRAVWKRDGEAFAEVGLAHAEQADADRFGVHPALLDAVLHAIGFSAAAADEPVLPFAWEGVDLYAVSTTSVRVRVRPVGSGSVSIDVADTSGQPVLSVGTLLLRPLSAATVRAEPVPRATDTLFRIEWRKTAAEPAEDTRGWHVLGDGHPALARELGAVAADGLAGVADDGVVLVPSGGADGTPEATHREVHRVLGVLQAWLADERFAKGRLAVVTRGAVACGSGEEPRDLAGAAVSGLVRSAQAEHPDRIVLVDLPADDGDRASLAVLPAAVASGEPQVALRGGSVLAPRMAGAGAAPTGDVAWGADGTVLITGAGGALGGAVARHLAGRHGVGHLLLAGRRGADAPGADELRRELEALGAEVSTVACDVADRESVAALLAAVPEDRPLRGIVHTAGVLDDGVLSSLTPDRVDAVLRPKVDGALHLHELTEGMDLAAFVLFSSAAGVLGSPGQGSYAAGNAFLDALAARRRAAGLAGTSLAWGRWETATGGGMADSLSAADKARLAGSGIGSLSTEEGLALLDTSRLLDDPLLLPIRVDTEALADTDAEELPPLFRGLVRAPARRTAQEAPPETGTLRERLAGMPEHQRMPALLKLVRTHAAGILGYSGAEEIDPDRPFNEAGFDSLSAMGFRNKLTLVTGLKLPAGMIFDYPNPRVLAAYLGEALAPEPGPEEADRGGAGAFAEHEVRELLASIPVARLREAGLLAGLLELADAGAGRTAGDGTQRDGVERGSADGEGATPSIDTMDSEALINLAIGGAED</sequence>
<feature type="domain" description="Ketosynthase family 3 (KS3)" evidence="12">
    <location>
        <begin position="33"/>
        <end position="460"/>
    </location>
</feature>
<proteinExistence type="predicted"/>
<evidence type="ECO:0000313" key="14">
    <source>
        <dbReference type="EMBL" id="GGS79945.1"/>
    </source>
</evidence>
<evidence type="ECO:0000256" key="8">
    <source>
        <dbReference type="ARBA" id="ARBA00023315"/>
    </source>
</evidence>
<dbReference type="EMBL" id="BMSZ01000025">
    <property type="protein sequence ID" value="GGS79945.1"/>
    <property type="molecule type" value="Genomic_DNA"/>
</dbReference>
<name>A0ABQ2TNT6_STRBA</name>
<feature type="domain" description="PKS/mFAS DH" evidence="13">
    <location>
        <begin position="944"/>
        <end position="1227"/>
    </location>
</feature>
<feature type="domain" description="Carrier" evidence="11">
    <location>
        <begin position="3441"/>
        <end position="3516"/>
    </location>
</feature>
<keyword evidence="3" id="KW-0596">Phosphopantetheine</keyword>
<dbReference type="SUPFAM" id="SSF55048">
    <property type="entry name" value="Probable ACP-binding domain of malonyl-CoA ACP transacylase"/>
    <property type="match status" value="2"/>
</dbReference>
<feature type="region of interest" description="Disordered" evidence="10">
    <location>
        <begin position="2226"/>
        <end position="2245"/>
    </location>
</feature>
<evidence type="ECO:0000256" key="7">
    <source>
        <dbReference type="ARBA" id="ARBA00023268"/>
    </source>
</evidence>
<feature type="region of interest" description="Disordered" evidence="10">
    <location>
        <begin position="1045"/>
        <end position="1077"/>
    </location>
</feature>
<dbReference type="InterPro" id="IPR018201">
    <property type="entry name" value="Ketoacyl_synth_AS"/>
</dbReference>
<dbReference type="Pfam" id="PF02801">
    <property type="entry name" value="Ketoacyl-synt_C"/>
    <property type="match status" value="2"/>
</dbReference>
<evidence type="ECO:0000259" key="13">
    <source>
        <dbReference type="PROSITE" id="PS52019"/>
    </source>
</evidence>
<evidence type="ECO:0000256" key="9">
    <source>
        <dbReference type="PROSITE-ProRule" id="PRU01363"/>
    </source>
</evidence>
<dbReference type="InterPro" id="IPR020807">
    <property type="entry name" value="PKS_DH"/>
</dbReference>
<organism evidence="14 15">
    <name type="scientific">Streptomyces badius</name>
    <dbReference type="NCBI Taxonomy" id="1941"/>
    <lineage>
        <taxon>Bacteria</taxon>
        <taxon>Bacillati</taxon>
        <taxon>Actinomycetota</taxon>
        <taxon>Actinomycetes</taxon>
        <taxon>Kitasatosporales</taxon>
        <taxon>Streptomycetaceae</taxon>
        <taxon>Streptomyces</taxon>
    </lineage>
</organism>
<dbReference type="Pfam" id="PF08659">
    <property type="entry name" value="KR"/>
    <property type="match status" value="2"/>
</dbReference>
<dbReference type="Gene3D" id="3.30.70.3290">
    <property type="match status" value="2"/>
</dbReference>
<dbReference type="Pfam" id="PF14765">
    <property type="entry name" value="PS-DH"/>
    <property type="match status" value="2"/>
</dbReference>
<feature type="compositionally biased region" description="Basic and acidic residues" evidence="10">
    <location>
        <begin position="3575"/>
        <end position="3585"/>
    </location>
</feature>
<feature type="region of interest" description="C-terminal hotdog fold" evidence="9">
    <location>
        <begin position="2824"/>
        <end position="2961"/>
    </location>
</feature>
<keyword evidence="15" id="KW-1185">Reference proteome</keyword>
<gene>
    <name evidence="14" type="ORF">GCM10010253_63360</name>
</gene>
<dbReference type="Pfam" id="PF08990">
    <property type="entry name" value="Docking"/>
    <property type="match status" value="1"/>
</dbReference>
<dbReference type="InterPro" id="IPR020806">
    <property type="entry name" value="PKS_PP-bd"/>
</dbReference>
<accession>A0ABQ2TNT6</accession>
<dbReference type="SMART" id="SM00823">
    <property type="entry name" value="PKS_PP"/>
    <property type="match status" value="2"/>
</dbReference>
<dbReference type="InterPro" id="IPR042104">
    <property type="entry name" value="PKS_dehydratase_sf"/>
</dbReference>
<dbReference type="Pfam" id="PF00109">
    <property type="entry name" value="ketoacyl-synt"/>
    <property type="match status" value="2"/>
</dbReference>
<dbReference type="InterPro" id="IPR036291">
    <property type="entry name" value="NAD(P)-bd_dom_sf"/>
</dbReference>
<dbReference type="Pfam" id="PF22953">
    <property type="entry name" value="SpnB_Rossmann"/>
    <property type="match status" value="2"/>
</dbReference>
<dbReference type="InterPro" id="IPR009081">
    <property type="entry name" value="PP-bd_ACP"/>
</dbReference>
<feature type="region of interest" description="Disordered" evidence="10">
    <location>
        <begin position="3567"/>
        <end position="3596"/>
    </location>
</feature>
<feature type="region of interest" description="N-terminal hotdog fold" evidence="9">
    <location>
        <begin position="2687"/>
        <end position="2812"/>
    </location>
</feature>
<evidence type="ECO:0000259" key="12">
    <source>
        <dbReference type="PROSITE" id="PS52004"/>
    </source>
</evidence>
<feature type="region of interest" description="Disordered" evidence="10">
    <location>
        <begin position="462"/>
        <end position="491"/>
    </location>
</feature>
<dbReference type="RefSeq" id="WP_199889664.1">
    <property type="nucleotide sequence ID" value="NZ_BMSZ01000025.1"/>
</dbReference>
<dbReference type="InterPro" id="IPR057326">
    <property type="entry name" value="KR_dom"/>
</dbReference>
<comment type="caution">
    <text evidence="14">The sequence shown here is derived from an EMBL/GenBank/DDBJ whole genome shotgun (WGS) entry which is preliminary data.</text>
</comment>
<dbReference type="Gene3D" id="3.40.47.10">
    <property type="match status" value="2"/>
</dbReference>
<dbReference type="InterPro" id="IPR036736">
    <property type="entry name" value="ACP-like_sf"/>
</dbReference>
<evidence type="ECO:0000256" key="6">
    <source>
        <dbReference type="ARBA" id="ARBA00023194"/>
    </source>
</evidence>
<evidence type="ECO:0000256" key="3">
    <source>
        <dbReference type="ARBA" id="ARBA00022450"/>
    </source>
</evidence>
<feature type="active site" description="Proton donor; for dehydratase activity" evidence="9">
    <location>
        <position position="1147"/>
    </location>
</feature>
<dbReference type="InterPro" id="IPR020841">
    <property type="entry name" value="PKS_Beta-ketoAc_synthase_dom"/>
</dbReference>
<dbReference type="SUPFAM" id="SSF47336">
    <property type="entry name" value="ACP-like"/>
    <property type="match status" value="2"/>
</dbReference>
<dbReference type="SMART" id="SM00827">
    <property type="entry name" value="PKS_AT"/>
    <property type="match status" value="2"/>
</dbReference>
<comment type="cofactor">
    <cofactor evidence="1">
        <name>pantetheine 4'-phosphate</name>
        <dbReference type="ChEBI" id="CHEBI:47942"/>
    </cofactor>
</comment>
<dbReference type="PROSITE" id="PS00606">
    <property type="entry name" value="KS3_1"/>
    <property type="match status" value="2"/>
</dbReference>
<dbReference type="SUPFAM" id="SSF52151">
    <property type="entry name" value="FabD/lysophospholipase-like"/>
    <property type="match status" value="2"/>
</dbReference>
<feature type="region of interest" description="Disordered" evidence="10">
    <location>
        <begin position="1349"/>
        <end position="1388"/>
    </location>
</feature>
<dbReference type="InterPro" id="IPR049551">
    <property type="entry name" value="PKS_DH_C"/>
</dbReference>
<dbReference type="InterPro" id="IPR016036">
    <property type="entry name" value="Malonyl_transacylase_ACP-bd"/>
</dbReference>